<proteinExistence type="predicted"/>
<gene>
    <name evidence="2" type="ORF">g.6376</name>
</gene>
<keyword evidence="1" id="KW-0732">Signal</keyword>
<evidence type="ECO:0000313" key="2">
    <source>
        <dbReference type="EMBL" id="JAS06124.1"/>
    </source>
</evidence>
<dbReference type="AlphaFoldDB" id="A0A1B6BYJ4"/>
<evidence type="ECO:0008006" key="3">
    <source>
        <dbReference type="Google" id="ProtNLM"/>
    </source>
</evidence>
<accession>A0A1B6BYJ4</accession>
<feature type="chain" id="PRO_5008579959" description="Peptidase M12A domain-containing protein" evidence="1">
    <location>
        <begin position="26"/>
        <end position="106"/>
    </location>
</feature>
<dbReference type="EMBL" id="GEDC01031174">
    <property type="protein sequence ID" value="JAS06124.1"/>
    <property type="molecule type" value="Transcribed_RNA"/>
</dbReference>
<feature type="signal peptide" evidence="1">
    <location>
        <begin position="1"/>
        <end position="25"/>
    </location>
</feature>
<protein>
    <recommendedName>
        <fullName evidence="3">Peptidase M12A domain-containing protein</fullName>
    </recommendedName>
</protein>
<name>A0A1B6BYJ4_9HEMI</name>
<evidence type="ECO:0000256" key="1">
    <source>
        <dbReference type="SAM" id="SignalP"/>
    </source>
</evidence>
<sequence>MLTMKVQSHCICLFILLFTIQKATSFSEDTNIYTRHSDLLLPTRNIQNRGFNLRQRERINMTQIFCGSVDNLKGYLQKGNTSKGISVMEPYNFDSISYNFTLNNDA</sequence>
<feature type="non-terminal residue" evidence="2">
    <location>
        <position position="106"/>
    </location>
</feature>
<organism evidence="2">
    <name type="scientific">Clastoptera arizonana</name>
    <name type="common">Arizona spittle bug</name>
    <dbReference type="NCBI Taxonomy" id="38151"/>
    <lineage>
        <taxon>Eukaryota</taxon>
        <taxon>Metazoa</taxon>
        <taxon>Ecdysozoa</taxon>
        <taxon>Arthropoda</taxon>
        <taxon>Hexapoda</taxon>
        <taxon>Insecta</taxon>
        <taxon>Pterygota</taxon>
        <taxon>Neoptera</taxon>
        <taxon>Paraneoptera</taxon>
        <taxon>Hemiptera</taxon>
        <taxon>Auchenorrhyncha</taxon>
        <taxon>Cercopoidea</taxon>
        <taxon>Clastopteridae</taxon>
        <taxon>Clastoptera</taxon>
    </lineage>
</organism>
<reference evidence="2" key="1">
    <citation type="submission" date="2015-12" db="EMBL/GenBank/DDBJ databases">
        <title>De novo transcriptome assembly of four potential Pierce s Disease insect vectors from Arizona vineyards.</title>
        <authorList>
            <person name="Tassone E.E."/>
        </authorList>
    </citation>
    <scope>NUCLEOTIDE SEQUENCE</scope>
</reference>